<dbReference type="EMBL" id="CM023476">
    <property type="protein sequence ID" value="KAH7940910.1"/>
    <property type="molecule type" value="Genomic_DNA"/>
</dbReference>
<organism evidence="1 2">
    <name type="scientific">Dermacentor silvarum</name>
    <name type="common">Tick</name>
    <dbReference type="NCBI Taxonomy" id="543639"/>
    <lineage>
        <taxon>Eukaryota</taxon>
        <taxon>Metazoa</taxon>
        <taxon>Ecdysozoa</taxon>
        <taxon>Arthropoda</taxon>
        <taxon>Chelicerata</taxon>
        <taxon>Arachnida</taxon>
        <taxon>Acari</taxon>
        <taxon>Parasitiformes</taxon>
        <taxon>Ixodida</taxon>
        <taxon>Ixodoidea</taxon>
        <taxon>Ixodidae</taxon>
        <taxon>Rhipicephalinae</taxon>
        <taxon>Dermacentor</taxon>
    </lineage>
</organism>
<comment type="caution">
    <text evidence="1">The sequence shown here is derived from an EMBL/GenBank/DDBJ whole genome shotgun (WGS) entry which is preliminary data.</text>
</comment>
<evidence type="ECO:0000313" key="1">
    <source>
        <dbReference type="EMBL" id="KAH7940910.1"/>
    </source>
</evidence>
<dbReference type="Proteomes" id="UP000821865">
    <property type="component" value="Chromosome 7"/>
</dbReference>
<sequence length="586" mass="63821">MEDSDAHSSNTMDADVASGPDDDSSWFLVARKKKRSTQAATIPSPAPVPRKMNAHLPPLPFDHYKVVFRPRDGLNLGAWPQPSVAQAIGVAAGLDAAVLNELIIRIRTDENLAMISTSDENLTAELQKVQSISFGLNQHAVQAYVAAPDNSCKGVVPGIEPNTTVKTLLENLRCSEAPILHARMMGSTNQTLVTFSDIQVPRHVRLYGAELRCYIYRPRQQICSVCLSMGHRADVCPTPDKPRCVACGTSNPLPEHECTPKCIHCGGDHPATDPRCPSSQQRPFNKSYVLQERLKREKLCPPPGSAHSQPRTTAGSLRNPDQPTKTPANSAEQPPTSGRSSTHGPPGHDRQADRGRPGNPSKERAAGSGHTKEHGQQKGAHNKEQTVSWAEQFPPLPPSPLLSHTLTQTSTRQPTPQPMSVDTQHRLHNPPPTVRTDYCTREALNEMAISLRKEFAAMMQVEMQKMKDGIMAELTASLQQLIQQALQPAVQQIVTDVKQQIAAALGQLPIAPPAPKRALSPTRDTQRTHPYTRPSRLLSPSRKTAPLTTATAAIPLPATLHQDLEPSEVPPCSNEAPVLDDHGQKP</sequence>
<name>A0ACB8CDU4_DERSI</name>
<accession>A0ACB8CDU4</accession>
<protein>
    <submittedName>
        <fullName evidence="1">Uncharacterized protein</fullName>
    </submittedName>
</protein>
<gene>
    <name evidence="1" type="ORF">HPB49_007753</name>
</gene>
<reference evidence="1" key="1">
    <citation type="submission" date="2020-05" db="EMBL/GenBank/DDBJ databases">
        <title>Large-scale comparative analyses of tick genomes elucidate their genetic diversity and vector capacities.</title>
        <authorList>
            <person name="Jia N."/>
            <person name="Wang J."/>
            <person name="Shi W."/>
            <person name="Du L."/>
            <person name="Sun Y."/>
            <person name="Zhan W."/>
            <person name="Jiang J."/>
            <person name="Wang Q."/>
            <person name="Zhang B."/>
            <person name="Ji P."/>
            <person name="Sakyi L.B."/>
            <person name="Cui X."/>
            <person name="Yuan T."/>
            <person name="Jiang B."/>
            <person name="Yang W."/>
            <person name="Lam T.T.-Y."/>
            <person name="Chang Q."/>
            <person name="Ding S."/>
            <person name="Wang X."/>
            <person name="Zhu J."/>
            <person name="Ruan X."/>
            <person name="Zhao L."/>
            <person name="Wei J."/>
            <person name="Que T."/>
            <person name="Du C."/>
            <person name="Cheng J."/>
            <person name="Dai P."/>
            <person name="Han X."/>
            <person name="Huang E."/>
            <person name="Gao Y."/>
            <person name="Liu J."/>
            <person name="Shao H."/>
            <person name="Ye R."/>
            <person name="Li L."/>
            <person name="Wei W."/>
            <person name="Wang X."/>
            <person name="Wang C."/>
            <person name="Yang T."/>
            <person name="Huo Q."/>
            <person name="Li W."/>
            <person name="Guo W."/>
            <person name="Chen H."/>
            <person name="Zhou L."/>
            <person name="Ni X."/>
            <person name="Tian J."/>
            <person name="Zhou Y."/>
            <person name="Sheng Y."/>
            <person name="Liu T."/>
            <person name="Pan Y."/>
            <person name="Xia L."/>
            <person name="Li J."/>
            <person name="Zhao F."/>
            <person name="Cao W."/>
        </authorList>
    </citation>
    <scope>NUCLEOTIDE SEQUENCE</scope>
    <source>
        <strain evidence="1">Dsil-2018</strain>
    </source>
</reference>
<keyword evidence="2" id="KW-1185">Reference proteome</keyword>
<evidence type="ECO:0000313" key="2">
    <source>
        <dbReference type="Proteomes" id="UP000821865"/>
    </source>
</evidence>
<proteinExistence type="predicted"/>